<dbReference type="AlphaFoldDB" id="A0A8J6NFK8"/>
<proteinExistence type="predicted"/>
<organism evidence="1 2">
    <name type="scientific">Candidatus Desulfobia pelagia</name>
    <dbReference type="NCBI Taxonomy" id="2841692"/>
    <lineage>
        <taxon>Bacteria</taxon>
        <taxon>Pseudomonadati</taxon>
        <taxon>Thermodesulfobacteriota</taxon>
        <taxon>Desulfobulbia</taxon>
        <taxon>Desulfobulbales</taxon>
        <taxon>Desulfobulbaceae</taxon>
        <taxon>Candidatus Desulfobia</taxon>
    </lineage>
</organism>
<evidence type="ECO:0000313" key="2">
    <source>
        <dbReference type="Proteomes" id="UP000614424"/>
    </source>
</evidence>
<name>A0A8J6NFK8_9BACT</name>
<comment type="caution">
    <text evidence="1">The sequence shown here is derived from an EMBL/GenBank/DDBJ whole genome shotgun (WGS) entry which is preliminary data.</text>
</comment>
<dbReference type="Proteomes" id="UP000614424">
    <property type="component" value="Unassembled WGS sequence"/>
</dbReference>
<accession>A0A8J6NFK8</accession>
<sequence length="348" mass="38191">MNTHNPNQTDADNDSFGDACDNCPSDPNKTSPEVCGCWVPDNDSDNDGILNCVEDINQNSIVDDGETDPNNMDTDGDEIQDGTELGYTVFEIGTETDTDIFIADLDPSTQTDPLLVDTDGDLIWDGHEDDNQNGIVDLGESDPVDPYDPCSSRDYFVIDPMLSVTSSSDTNRVVFFDDSQTACYGMVSCEKQNRDCITTWNFGGDGNIVGGNGDDIIVFEYDAYGDYDFIYSVGIEGSGTSTAMGSMITAEEVETPLPDLNIGSSIDNSTVSLSITDPEPSDAAIETIIVFWGDRYRTEHPWPPSAPIKHTYTRTGSDYHIRLKTLNEGAKQFNYTFMYDEDLKISIP</sequence>
<dbReference type="EMBL" id="JACNJZ010000200">
    <property type="protein sequence ID" value="MBC8318941.1"/>
    <property type="molecule type" value="Genomic_DNA"/>
</dbReference>
<reference evidence="1 2" key="1">
    <citation type="submission" date="2020-08" db="EMBL/GenBank/DDBJ databases">
        <title>Bridging the membrane lipid divide: bacteria of the FCB group superphylum have the potential to synthesize archaeal ether lipids.</title>
        <authorList>
            <person name="Villanueva L."/>
            <person name="Von Meijenfeldt F.A.B."/>
            <person name="Westbye A.B."/>
            <person name="Yadav S."/>
            <person name="Hopmans E.C."/>
            <person name="Dutilh B.E."/>
            <person name="Sinninghe Damste J.S."/>
        </authorList>
    </citation>
    <scope>NUCLEOTIDE SEQUENCE [LARGE SCALE GENOMIC DNA]</scope>
    <source>
        <strain evidence="1">NIOZ-UU47</strain>
    </source>
</reference>
<protein>
    <submittedName>
        <fullName evidence="1">Uncharacterized protein</fullName>
    </submittedName>
</protein>
<evidence type="ECO:0000313" key="1">
    <source>
        <dbReference type="EMBL" id="MBC8318941.1"/>
    </source>
</evidence>
<gene>
    <name evidence="1" type="ORF">H8E41_13655</name>
</gene>